<keyword evidence="3" id="KW-0804">Transcription</keyword>
<accession>A0AA37SUH5</accession>
<evidence type="ECO:0000313" key="5">
    <source>
        <dbReference type="EMBL" id="GLR69517.1"/>
    </source>
</evidence>
<dbReference type="SMART" id="SM00345">
    <property type="entry name" value="HTH_GNTR"/>
    <property type="match status" value="1"/>
</dbReference>
<dbReference type="EMBL" id="BSOT01000005">
    <property type="protein sequence ID" value="GLR69517.1"/>
    <property type="molecule type" value="Genomic_DNA"/>
</dbReference>
<dbReference type="GO" id="GO:0003700">
    <property type="term" value="F:DNA-binding transcription factor activity"/>
    <property type="evidence" value="ECO:0007669"/>
    <property type="project" value="InterPro"/>
</dbReference>
<keyword evidence="2" id="KW-0238">DNA-binding</keyword>
<evidence type="ECO:0000256" key="2">
    <source>
        <dbReference type="ARBA" id="ARBA00023125"/>
    </source>
</evidence>
<protein>
    <submittedName>
        <fullName evidence="5">GntR family transcriptional regulator</fullName>
    </submittedName>
</protein>
<dbReference type="InterPro" id="IPR036388">
    <property type="entry name" value="WH-like_DNA-bd_sf"/>
</dbReference>
<dbReference type="RefSeq" id="WP_284215845.1">
    <property type="nucleotide sequence ID" value="NZ_BSOT01000005.1"/>
</dbReference>
<dbReference type="InterPro" id="IPR036390">
    <property type="entry name" value="WH_DNA-bd_sf"/>
</dbReference>
<dbReference type="Gene3D" id="1.20.120.530">
    <property type="entry name" value="GntR ligand-binding domain-like"/>
    <property type="match status" value="1"/>
</dbReference>
<evidence type="ECO:0000256" key="1">
    <source>
        <dbReference type="ARBA" id="ARBA00023015"/>
    </source>
</evidence>
<organism evidence="5 6">
    <name type="scientific">Agaribacter marinus</name>
    <dbReference type="NCBI Taxonomy" id="1431249"/>
    <lineage>
        <taxon>Bacteria</taxon>
        <taxon>Pseudomonadati</taxon>
        <taxon>Pseudomonadota</taxon>
        <taxon>Gammaproteobacteria</taxon>
        <taxon>Alteromonadales</taxon>
        <taxon>Alteromonadaceae</taxon>
        <taxon>Agaribacter</taxon>
    </lineage>
</organism>
<evidence type="ECO:0000256" key="3">
    <source>
        <dbReference type="ARBA" id="ARBA00023163"/>
    </source>
</evidence>
<sequence>MSLTNTTNESSCKASRTQQAYAILRERILDNSFKAGEQMLETTLAENLGMSRTPVREACIQLEREGLIKINPRKGILIKPISAHDMSEIYDILCALEPQAARLVAEKSAQGQIACESLERLEKTTADMAAALANDNLHEWAMADEAFHFALLEMCDNQRLKDVVLQFWGQAHRARFFTLPYRKKPVDSTKDHIALVNAIKQGDGELAFRIHAEHRLKGKYNLLNIIKNFDLESL</sequence>
<reference evidence="5" key="2">
    <citation type="submission" date="2023-01" db="EMBL/GenBank/DDBJ databases">
        <title>Draft genome sequence of Agaribacter marinus strain NBRC 110023.</title>
        <authorList>
            <person name="Sun Q."/>
            <person name="Mori K."/>
        </authorList>
    </citation>
    <scope>NUCLEOTIDE SEQUENCE</scope>
    <source>
        <strain evidence="5">NBRC 110023</strain>
    </source>
</reference>
<name>A0AA37SUH5_9ALTE</name>
<evidence type="ECO:0000259" key="4">
    <source>
        <dbReference type="PROSITE" id="PS50949"/>
    </source>
</evidence>
<gene>
    <name evidence="5" type="ORF">GCM10007852_04250</name>
</gene>
<dbReference type="CDD" id="cd07377">
    <property type="entry name" value="WHTH_GntR"/>
    <property type="match status" value="1"/>
</dbReference>
<dbReference type="PANTHER" id="PTHR43537">
    <property type="entry name" value="TRANSCRIPTIONAL REGULATOR, GNTR FAMILY"/>
    <property type="match status" value="1"/>
</dbReference>
<dbReference type="Pfam" id="PF00392">
    <property type="entry name" value="GntR"/>
    <property type="match status" value="1"/>
</dbReference>
<dbReference type="SMART" id="SM00895">
    <property type="entry name" value="FCD"/>
    <property type="match status" value="1"/>
</dbReference>
<dbReference type="SUPFAM" id="SSF46785">
    <property type="entry name" value="Winged helix' DNA-binding domain"/>
    <property type="match status" value="1"/>
</dbReference>
<dbReference type="InterPro" id="IPR008920">
    <property type="entry name" value="TF_FadR/GntR_C"/>
</dbReference>
<feature type="domain" description="HTH gntR-type" evidence="4">
    <location>
        <begin position="14"/>
        <end position="81"/>
    </location>
</feature>
<keyword evidence="6" id="KW-1185">Reference proteome</keyword>
<reference evidence="5" key="1">
    <citation type="journal article" date="2014" name="Int. J. Syst. Evol. Microbiol.">
        <title>Complete genome sequence of Corynebacterium casei LMG S-19264T (=DSM 44701T), isolated from a smear-ripened cheese.</title>
        <authorList>
            <consortium name="US DOE Joint Genome Institute (JGI-PGF)"/>
            <person name="Walter F."/>
            <person name="Albersmeier A."/>
            <person name="Kalinowski J."/>
            <person name="Ruckert C."/>
        </authorList>
    </citation>
    <scope>NUCLEOTIDE SEQUENCE</scope>
    <source>
        <strain evidence="5">NBRC 110023</strain>
    </source>
</reference>
<dbReference type="Gene3D" id="1.10.10.10">
    <property type="entry name" value="Winged helix-like DNA-binding domain superfamily/Winged helix DNA-binding domain"/>
    <property type="match status" value="1"/>
</dbReference>
<keyword evidence="1" id="KW-0805">Transcription regulation</keyword>
<evidence type="ECO:0000313" key="6">
    <source>
        <dbReference type="Proteomes" id="UP001156601"/>
    </source>
</evidence>
<dbReference type="PROSITE" id="PS50949">
    <property type="entry name" value="HTH_GNTR"/>
    <property type="match status" value="1"/>
</dbReference>
<dbReference type="PRINTS" id="PR00035">
    <property type="entry name" value="HTHGNTR"/>
</dbReference>
<dbReference type="InterPro" id="IPR011711">
    <property type="entry name" value="GntR_C"/>
</dbReference>
<comment type="caution">
    <text evidence="5">The sequence shown here is derived from an EMBL/GenBank/DDBJ whole genome shotgun (WGS) entry which is preliminary data.</text>
</comment>
<dbReference type="Proteomes" id="UP001156601">
    <property type="component" value="Unassembled WGS sequence"/>
</dbReference>
<dbReference type="InterPro" id="IPR000524">
    <property type="entry name" value="Tscrpt_reg_HTH_GntR"/>
</dbReference>
<dbReference type="SUPFAM" id="SSF48008">
    <property type="entry name" value="GntR ligand-binding domain-like"/>
    <property type="match status" value="1"/>
</dbReference>
<dbReference type="Pfam" id="PF07729">
    <property type="entry name" value="FCD"/>
    <property type="match status" value="1"/>
</dbReference>
<proteinExistence type="predicted"/>
<dbReference type="PANTHER" id="PTHR43537:SF5">
    <property type="entry name" value="UXU OPERON TRANSCRIPTIONAL REGULATOR"/>
    <property type="match status" value="1"/>
</dbReference>
<dbReference type="AlphaFoldDB" id="A0AA37SUH5"/>
<dbReference type="GO" id="GO:0003677">
    <property type="term" value="F:DNA binding"/>
    <property type="evidence" value="ECO:0007669"/>
    <property type="project" value="UniProtKB-KW"/>
</dbReference>